<accession>A0A199W4I3</accession>
<dbReference type="AlphaFoldDB" id="A0A199W4I3"/>
<organism evidence="2 3">
    <name type="scientific">Ananas comosus</name>
    <name type="common">Pineapple</name>
    <name type="synonym">Ananas ananas</name>
    <dbReference type="NCBI Taxonomy" id="4615"/>
    <lineage>
        <taxon>Eukaryota</taxon>
        <taxon>Viridiplantae</taxon>
        <taxon>Streptophyta</taxon>
        <taxon>Embryophyta</taxon>
        <taxon>Tracheophyta</taxon>
        <taxon>Spermatophyta</taxon>
        <taxon>Magnoliopsida</taxon>
        <taxon>Liliopsida</taxon>
        <taxon>Poales</taxon>
        <taxon>Bromeliaceae</taxon>
        <taxon>Bromelioideae</taxon>
        <taxon>Ananas</taxon>
    </lineage>
</organism>
<evidence type="ECO:0000313" key="2">
    <source>
        <dbReference type="EMBL" id="OAY84397.1"/>
    </source>
</evidence>
<feature type="compositionally biased region" description="Polar residues" evidence="1">
    <location>
        <begin position="127"/>
        <end position="142"/>
    </location>
</feature>
<sequence length="153" mass="17098">MVWAPESAVMSRAVRPLAANLEMRVERSELGPGRSEFAVLWLAVVASRRPSRTFQNELFASITKKTPSRAARARMSAHETVALQAASTFDLMVSMTSKPRTEFRFGKAFFSPVKVAVSSKRIEPSQPCKNSAVQVNQNSQPLPISKRLREEEY</sequence>
<gene>
    <name evidence="2" type="ORF">ACMD2_02060</name>
</gene>
<feature type="region of interest" description="Disordered" evidence="1">
    <location>
        <begin position="126"/>
        <end position="153"/>
    </location>
</feature>
<dbReference type="Proteomes" id="UP000092600">
    <property type="component" value="Unassembled WGS sequence"/>
</dbReference>
<dbReference type="EMBL" id="LSRQ01000222">
    <property type="protein sequence ID" value="OAY84397.1"/>
    <property type="molecule type" value="Genomic_DNA"/>
</dbReference>
<reference evidence="2 3" key="1">
    <citation type="journal article" date="2016" name="DNA Res.">
        <title>The draft genome of MD-2 pineapple using hybrid error correction of long reads.</title>
        <authorList>
            <person name="Redwan R.M."/>
            <person name="Saidin A."/>
            <person name="Kumar S.V."/>
        </authorList>
    </citation>
    <scope>NUCLEOTIDE SEQUENCE [LARGE SCALE GENOMIC DNA]</scope>
    <source>
        <strain evidence="3">cv. MD2</strain>
        <tissue evidence="2">Leaf</tissue>
    </source>
</reference>
<evidence type="ECO:0000313" key="3">
    <source>
        <dbReference type="Proteomes" id="UP000092600"/>
    </source>
</evidence>
<comment type="caution">
    <text evidence="2">The sequence shown here is derived from an EMBL/GenBank/DDBJ whole genome shotgun (WGS) entry which is preliminary data.</text>
</comment>
<protein>
    <submittedName>
        <fullName evidence="2">Uncharacterized protein</fullName>
    </submittedName>
</protein>
<proteinExistence type="predicted"/>
<name>A0A199W4I3_ANACO</name>
<evidence type="ECO:0000256" key="1">
    <source>
        <dbReference type="SAM" id="MobiDB-lite"/>
    </source>
</evidence>